<dbReference type="Gene3D" id="2.180.10.10">
    <property type="entry name" value="RHS repeat-associated core"/>
    <property type="match status" value="2"/>
</dbReference>
<reference evidence="10 11" key="1">
    <citation type="journal article" date="2014" name="Microbiology">
        <title>Unravelling the complete genome sequence of Advenella mimigardefordensis strain DPN7T and novel insights in the catabolism of the xenobiotic polythioester precursor 3,3'-dithiodipropionate.</title>
        <authorList>
            <person name="Wubbeler J.H."/>
            <person name="Hiessl S."/>
            <person name="Schuldes J."/>
            <person name="Thurmer A."/>
            <person name="Daniel R."/>
            <person name="Steinbuchel A."/>
        </authorList>
    </citation>
    <scope>NUCLEOTIDE SEQUENCE [LARGE SCALE GENOMIC DNA]</scope>
    <source>
        <strain evidence="11">DSM 17166 / LMG 22922 / DPN7</strain>
    </source>
</reference>
<dbReference type="Gene3D" id="2.30.110.50">
    <property type="match status" value="1"/>
</dbReference>
<reference evidence="12" key="2">
    <citation type="journal article" date="2024" name="Structure">
        <title>T6SS-associated Rhs toxin-encapsulating shells: Structural and bioinformatical insights into bacterial weaponry and self-protection.</title>
        <authorList>
            <person name="Kielkopf C.S."/>
            <person name="Shneider M.M."/>
            <person name="Leiman P.G."/>
            <person name="Taylor N.M.I."/>
        </authorList>
    </citation>
    <scope>X-RAY CRYSTALLOGRAPHY (3.36 ANGSTROMS) OF 1-1875</scope>
</reference>
<dbReference type="Pfam" id="PF05954">
    <property type="entry name" value="Phage_GPD"/>
    <property type="match status" value="1"/>
</dbReference>
<comment type="subcellular location">
    <subcellularLocation>
        <location evidence="1">Secreted</location>
    </subcellularLocation>
</comment>
<evidence type="ECO:0000313" key="10">
    <source>
        <dbReference type="EMBL" id="AHG65567.1"/>
    </source>
</evidence>
<dbReference type="NCBIfam" id="TIGR03696">
    <property type="entry name" value="Rhs_assc_core"/>
    <property type="match status" value="1"/>
</dbReference>
<dbReference type="PANTHER" id="PTHR32305">
    <property type="match status" value="1"/>
</dbReference>
<sequence length="2013" mass="228135">MNRTVNATTPLGDKLKFKSLKGHEQLSDLFEWTVEFVSDSPGLVLEDLLGKTISLEVETSAAPRYMHGVITAFKLVHRETQTRRYYIYEATVRPWLWYSTQVTDNRIFQDQTAVQIITQVLQAYDYPIENRLVGQYRKWGYSVQFQESDFNFISRLMEHEGIYYWFRHEKDQHVLVLMDDAHSHAPLPVMPDIPFYPDDTRSVPLEEYIRDWQIAGELTPTTYSTMDYDFQKPQAEMSARRWVKNQNTQGLDLDWYDPMGGYVDSADSDHYARVHLESMQCLQEQAWAVSNVRNLAPGYTFSLKYYPNSEENKSYLILRAEYDFRDPSYASAGGVQENATFVIRSQHIPASVQFRAPRSTPAPRMSGPQTATVVGPDGQEIWTDKYGRIKVQFHWDRQGAMDENSSCWLRVSSPWAGGGFGGVQIPRVREEVVVDFINGDVDRPIAVGRVYNASNMPPVSLPENATQSGFLTRTKNGTPENANKMLFEDSQGNELLSMVAEKDMNTHVKNNQQHDVVGNAVSSIGGLRSHTAHSTSSITMASGAVKSYQSNHNRTVQASLDDSVGGNLEQTLSDGVDETITGAHSHTVSGAASHQLLGLHVNTTTQDVETVNGTVTETVSADETTNVTSSSELEAADITLETPSLYKESTKQDININAGGSLDIQSTGPGIIQTPTDIEKESPANLEAAVMLDNNTVNREDKYILKLNLDAMSDVMVSGAKTDRNIADLAFYGMGGTMQLANVGIYGASIQMGSSDQKMGLASLSITGLELDKGFKIKTMGAGGRSGYKGKHRAAGGGRGPRGGKGGRHRAGNKGDPKKPHADCKECRGRVGGSIGLDVGDERFSHLDFVLPGVFPLEWNRTYRSNMTAKDGQGELGPRWITAFTLVVLPLETGGYEYISEVGRAVSVIELEPGQEWYDRTEELIWRRPDVDTLEVSQKYQRTETFERSGDVFRLKTIADRAGNQAQLIYDAENGFLVRVETAIQTVHLDHDAHGRITTIWHEVTGDDGTPLRRTLARYQYDEAHDLVAAVDQYERTHTYAYQNHLITRYSDKTGRGINLEWDGDHPQAKCVREYRDDGSNLLRFRWDESESKTYVTDALSATTVYTFDAHNYIIHIDFADGTRQSRIRDEFHNIVEVRYPDDSFEKYEYDEFDNILKLTRADHTTVGWEYDQYSQITKIVDPGGNIWTRDYDQFGNMIRETDPKGHTSEFQYTAEGLLIQSVNPAGGVSTLSYNPAGLLIRYSDCSNKTRRWEYDLLGRTVKQTDPCGNAESYEYNRYGFINEVRRPDGSVLTLDFDEEGRLLSFIDPIDNLTVYAYDGAGRLARKTDPLKQDFHYNYDKKGRLASLQDENGAQFTFQFDPVDRLIRTVGFDGKVKKYNYDKPTGLLFSMEDADRETHFEYDVMGQLLKRRAGHLVDSFEYDISNRIIRAHNEYCDQHFEYDVLNNPIRETHIYNAFGQNREYVWENEFDELSNRLTTRRPSGEKVSWLRYGAGHVHGILLDDQEVLSFERDNSHRAVRKRQSNSLLAVTNYDVMGRVKEQKLNLAQGNRTNLRSRQYAYGLDGSLVAIEDSRHGTTTYRYDALDRLVSATAFNETELFAFDPASNLVDRDKTERSKPANTFPKNVSKVLGNILKRCAGMHFEYDAQGNLIRKRKPDSLQEFEWDEFGRLRKTVNTDLNSKHVSEAEYIYDTFDRRIGKVNQQETSGAAVTFYGWDGHHLAFEESTVGDAVDKTHYLYEENSFVPLIQYQYSADNTIAEGRNHLSVSHYQCDHIGTPQLLTDDNGHIVWEGRYSALGKQLDSIGGDAGVAGGQNNLCYQGQYYDRESGLHYNRFRYYDPDIGRFIQQDPIGLFGDSNFYTYAPNTANWIDPFGLMKEILRSTWNSIRNNYYKGMGGEVNHVPAYASYKGLEGAPSRGRGPAFWMEKADHRSMATTGGSRRARNARNTQRNFILNKQWDKAIATDIDDLNKKFPGKYDEDVMHMLDEHQRQGNITSEQNQELKDRLNDRPGVC</sequence>
<keyword evidence="4" id="KW-0677">Repeat</keyword>
<dbReference type="HOGENOM" id="CLU_001617_1_0_4"/>
<dbReference type="SUPFAM" id="SSF69255">
    <property type="entry name" value="gp5 N-terminal domain-like"/>
    <property type="match status" value="1"/>
</dbReference>
<evidence type="ECO:0000313" key="11">
    <source>
        <dbReference type="Proteomes" id="UP000019095"/>
    </source>
</evidence>
<accession>W0PIA9</accession>
<organism evidence="10 11">
    <name type="scientific">Advenella mimigardefordensis (strain DSM 17166 / LMG 22922 / DPN7)</name>
    <dbReference type="NCBI Taxonomy" id="1247726"/>
    <lineage>
        <taxon>Bacteria</taxon>
        <taxon>Pseudomonadati</taxon>
        <taxon>Pseudomonadota</taxon>
        <taxon>Betaproteobacteria</taxon>
        <taxon>Burkholderiales</taxon>
        <taxon>Alcaligenaceae</taxon>
    </lineage>
</organism>
<keyword evidence="3" id="KW-0964">Secreted</keyword>
<dbReference type="InterPro" id="IPR045351">
    <property type="entry name" value="DUF6531"/>
</dbReference>
<dbReference type="SUPFAM" id="SSF69279">
    <property type="entry name" value="Phage tail proteins"/>
    <property type="match status" value="2"/>
</dbReference>
<dbReference type="EMBL" id="CP003915">
    <property type="protein sequence ID" value="AHG65567.1"/>
    <property type="molecule type" value="Genomic_DNA"/>
</dbReference>
<dbReference type="NCBIfam" id="TIGR03361">
    <property type="entry name" value="VI_Rhs_Vgr"/>
    <property type="match status" value="1"/>
</dbReference>
<feature type="domain" description="Teneurin-like YD-shell" evidence="9">
    <location>
        <begin position="1531"/>
        <end position="1849"/>
    </location>
</feature>
<feature type="domain" description="Teneurin-like YD-shell" evidence="9">
    <location>
        <begin position="1314"/>
        <end position="1458"/>
    </location>
</feature>
<keyword evidence="11" id="KW-1185">Reference proteome</keyword>
<proteinExistence type="evidence at protein level"/>
<dbReference type="InterPro" id="IPR006530">
    <property type="entry name" value="YD"/>
</dbReference>
<dbReference type="Gene3D" id="4.10.220.110">
    <property type="match status" value="1"/>
</dbReference>
<gene>
    <name evidence="10" type="ORF">MIM_c35070</name>
</gene>
<feature type="domain" description="Teneurin-like YD-shell" evidence="9">
    <location>
        <begin position="1073"/>
        <end position="1229"/>
    </location>
</feature>
<feature type="domain" description="Gp5/Type VI secretion system Vgr protein OB-fold" evidence="6">
    <location>
        <begin position="384"/>
        <end position="451"/>
    </location>
</feature>
<feature type="compositionally biased region" description="Basic and acidic residues" evidence="5">
    <location>
        <begin position="2000"/>
        <end position="2013"/>
    </location>
</feature>
<dbReference type="SUPFAM" id="SSF50998">
    <property type="entry name" value="Quinoprotein alcohol dehydrogenase-like"/>
    <property type="match status" value="1"/>
</dbReference>
<evidence type="ECO:0000259" key="6">
    <source>
        <dbReference type="Pfam" id="PF04717"/>
    </source>
</evidence>
<dbReference type="STRING" id="1247726.MIM_c35070"/>
<evidence type="ECO:0000256" key="2">
    <source>
        <dbReference type="ARBA" id="ARBA00005558"/>
    </source>
</evidence>
<dbReference type="Pfam" id="PF05593">
    <property type="entry name" value="RHS_repeat"/>
    <property type="match status" value="1"/>
</dbReference>
<dbReference type="NCBIfam" id="TIGR01646">
    <property type="entry name" value="vgr_GE"/>
    <property type="match status" value="1"/>
</dbReference>
<dbReference type="InterPro" id="IPR050708">
    <property type="entry name" value="T6SS_VgrG/RHS"/>
</dbReference>
<dbReference type="PATRIC" id="fig|1247726.3.peg.3878"/>
<protein>
    <submittedName>
        <fullName evidence="10">Putative type VI secretion system YD repeat-containing Rhs element Vgr protein</fullName>
    </submittedName>
</protein>
<keyword evidence="12" id="KW-0002">3D-structure</keyword>
<dbReference type="InterPro" id="IPR056823">
    <property type="entry name" value="TEN-like_YD-shell"/>
</dbReference>
<evidence type="ECO:0000259" key="8">
    <source>
        <dbReference type="Pfam" id="PF22178"/>
    </source>
</evidence>
<dbReference type="InterPro" id="IPR017847">
    <property type="entry name" value="T6SS_RhsGE_Vgr_subset"/>
</dbReference>
<dbReference type="Gene3D" id="3.55.50.10">
    <property type="entry name" value="Baseplate protein-like domains"/>
    <property type="match status" value="1"/>
</dbReference>
<dbReference type="SMR" id="W0PIA9"/>
<dbReference type="InterPro" id="IPR031325">
    <property type="entry name" value="RHS_repeat"/>
</dbReference>
<evidence type="ECO:0000259" key="7">
    <source>
        <dbReference type="Pfam" id="PF20148"/>
    </source>
</evidence>
<dbReference type="InterPro" id="IPR037026">
    <property type="entry name" value="Vgr_OB-fold_dom_sf"/>
</dbReference>
<feature type="domain" description="DUF6531" evidence="7">
    <location>
        <begin position="837"/>
        <end position="906"/>
    </location>
</feature>
<comment type="similarity">
    <text evidence="2">Belongs to the VgrG protein family.</text>
</comment>
<feature type="region of interest" description="Disordered" evidence="5">
    <location>
        <begin position="1990"/>
        <end position="2013"/>
    </location>
</feature>
<dbReference type="Pfam" id="PF25023">
    <property type="entry name" value="TEN_YD-shell"/>
    <property type="match status" value="3"/>
</dbReference>
<dbReference type="InterPro" id="IPR006533">
    <property type="entry name" value="T6SS_Vgr_RhsGE"/>
</dbReference>
<dbReference type="KEGG" id="amim:MIM_c35070"/>
<dbReference type="InterPro" id="IPR011047">
    <property type="entry name" value="Quinoprotein_ADH-like_sf"/>
</dbReference>
<dbReference type="Pfam" id="PF04717">
    <property type="entry name" value="Phage_base_V"/>
    <property type="match status" value="1"/>
</dbReference>
<feature type="compositionally biased region" description="Gly residues" evidence="5">
    <location>
        <begin position="795"/>
        <end position="804"/>
    </location>
</feature>
<evidence type="ECO:0000256" key="3">
    <source>
        <dbReference type="ARBA" id="ARBA00022525"/>
    </source>
</evidence>
<dbReference type="SUPFAM" id="SSF69349">
    <property type="entry name" value="Phage fibre proteins"/>
    <property type="match status" value="1"/>
</dbReference>
<evidence type="ECO:0000256" key="5">
    <source>
        <dbReference type="SAM" id="MobiDB-lite"/>
    </source>
</evidence>
<dbReference type="InterPro" id="IPR054030">
    <property type="entry name" value="Gp5_Vgr_C"/>
</dbReference>
<dbReference type="PANTHER" id="PTHR32305:SF15">
    <property type="entry name" value="PROTEIN RHSA-RELATED"/>
    <property type="match status" value="1"/>
</dbReference>
<dbReference type="GO" id="GO:0005576">
    <property type="term" value="C:extracellular region"/>
    <property type="evidence" value="ECO:0007669"/>
    <property type="project" value="UniProtKB-SubCell"/>
</dbReference>
<dbReference type="InterPro" id="IPR022385">
    <property type="entry name" value="Rhs_assc_core"/>
</dbReference>
<feature type="compositionally biased region" description="Basic and acidic residues" evidence="5">
    <location>
        <begin position="813"/>
        <end position="825"/>
    </location>
</feature>
<dbReference type="eggNOG" id="COG3209">
    <property type="taxonomic scope" value="Bacteria"/>
</dbReference>
<evidence type="ECO:0000256" key="1">
    <source>
        <dbReference type="ARBA" id="ARBA00004613"/>
    </source>
</evidence>
<name>W0PIA9_ADVMD</name>
<dbReference type="Pfam" id="PF22178">
    <property type="entry name" value="Gp5_trimer_C"/>
    <property type="match status" value="1"/>
</dbReference>
<dbReference type="eggNOG" id="COG3501">
    <property type="taxonomic scope" value="Bacteria"/>
</dbReference>
<dbReference type="Gene3D" id="2.40.50.230">
    <property type="entry name" value="Gp5 N-terminal domain"/>
    <property type="match status" value="1"/>
</dbReference>
<dbReference type="NCBIfam" id="TIGR01643">
    <property type="entry name" value="YD_repeat_2x"/>
    <property type="match status" value="7"/>
</dbReference>
<dbReference type="Pfam" id="PF20148">
    <property type="entry name" value="DUF6531"/>
    <property type="match status" value="1"/>
</dbReference>
<evidence type="ECO:0007829" key="12">
    <source>
        <dbReference type="PDB" id="8QJA"/>
    </source>
</evidence>
<dbReference type="InterPro" id="IPR006531">
    <property type="entry name" value="Gp5/Vgr_OB"/>
</dbReference>
<feature type="region of interest" description="Disordered" evidence="5">
    <location>
        <begin position="783"/>
        <end position="825"/>
    </location>
</feature>
<evidence type="ECO:0000256" key="4">
    <source>
        <dbReference type="ARBA" id="ARBA00022737"/>
    </source>
</evidence>
<evidence type="ECO:0000259" key="9">
    <source>
        <dbReference type="Pfam" id="PF25023"/>
    </source>
</evidence>
<dbReference type="PDB" id="8QJA">
    <property type="method" value="X-ray"/>
    <property type="resolution" value="3.36 A"/>
    <property type="chains" value="A/B/C/D=1-1875"/>
</dbReference>
<dbReference type="Proteomes" id="UP000019095">
    <property type="component" value="Chromosome"/>
</dbReference>
<feature type="domain" description="Gp5/Type VI secretion system Vgr C-terminal trimerisation" evidence="8">
    <location>
        <begin position="468"/>
        <end position="572"/>
    </location>
</feature>